<dbReference type="OrthoDB" id="8183351at2759"/>
<feature type="domain" description="DUF4745" evidence="2">
    <location>
        <begin position="27"/>
        <end position="175"/>
    </location>
</feature>
<sequence>MEIEGDCTASGPMSAGAPRDSISSTGSSTSSTSISTKTALNDCSLAWISYLNALNNLCSAGCKLGSTMTVLEQSGLFVEKSGKGYTEKNFFHNLPSSYLTHYWNDLARATAVATSTVKAHITALLQEFVVLPTVDPTSICEMEQKRIRDHNELIIMENAQAMINVQHQFCAASYDAFSSLTCCFVCQSPVGFPHEPDCIMIKQKSNTDPRSQTPSPNFGGTYKTDSSRGSCVTDQRTHLQGSLIGQQLEQTANPLDQTRGPSPLQAIFENTKGPLPNPGHLLAMKGPFGRGVRSPLNIPLFPLNGQRRWSEAAAGEVNDVNSTDVESQMRRWSMPWEAVKTDQNTVTWYQTRIMPINNVNSLHHKTPCSDRSVSNTPDINWQSCASHDGLTEAIQLLSCRPSKVQYQHLQGYTAQHSEIPNID</sequence>
<evidence type="ECO:0000313" key="3">
    <source>
        <dbReference type="EMBL" id="JAC00915.1"/>
    </source>
</evidence>
<dbReference type="InterPro" id="IPR031813">
    <property type="entry name" value="DUF4745"/>
</dbReference>
<evidence type="ECO:0000256" key="1">
    <source>
        <dbReference type="SAM" id="MobiDB-lite"/>
    </source>
</evidence>
<organism evidence="3">
    <name type="scientific">Ceratitis capitata</name>
    <name type="common">Mediterranean fruit fly</name>
    <name type="synonym">Tephritis capitata</name>
    <dbReference type="NCBI Taxonomy" id="7213"/>
    <lineage>
        <taxon>Eukaryota</taxon>
        <taxon>Metazoa</taxon>
        <taxon>Ecdysozoa</taxon>
        <taxon>Arthropoda</taxon>
        <taxon>Hexapoda</taxon>
        <taxon>Insecta</taxon>
        <taxon>Pterygota</taxon>
        <taxon>Neoptera</taxon>
        <taxon>Endopterygota</taxon>
        <taxon>Diptera</taxon>
        <taxon>Brachycera</taxon>
        <taxon>Muscomorpha</taxon>
        <taxon>Tephritoidea</taxon>
        <taxon>Tephritidae</taxon>
        <taxon>Ceratitis</taxon>
        <taxon>Ceratitis</taxon>
    </lineage>
</organism>
<dbReference type="Pfam" id="PF15923">
    <property type="entry name" value="DUF4745"/>
    <property type="match status" value="1"/>
</dbReference>
<feature type="compositionally biased region" description="Low complexity" evidence="1">
    <location>
        <begin position="21"/>
        <end position="34"/>
    </location>
</feature>
<reference evidence="3" key="2">
    <citation type="journal article" date="2014" name="BMC Genomics">
        <title>A genomic perspective to assessing quality of mass-reared SIT flies used in Mediterranean fruit fly (Ceratitis capitata) eradication in California.</title>
        <authorList>
            <person name="Calla B."/>
            <person name="Hall B."/>
            <person name="Hou S."/>
            <person name="Geib S.M."/>
        </authorList>
    </citation>
    <scope>NUCLEOTIDE SEQUENCE</scope>
</reference>
<dbReference type="AlphaFoldDB" id="W8CAL0"/>
<dbReference type="EMBL" id="GAMC01005641">
    <property type="protein sequence ID" value="JAC00915.1"/>
    <property type="molecule type" value="mRNA"/>
</dbReference>
<accession>W8CAL0</accession>
<evidence type="ECO:0000259" key="2">
    <source>
        <dbReference type="Pfam" id="PF15923"/>
    </source>
</evidence>
<reference evidence="3" key="1">
    <citation type="submission" date="2013-07" db="EMBL/GenBank/DDBJ databases">
        <authorList>
            <person name="Geib S."/>
        </authorList>
    </citation>
    <scope>NUCLEOTIDE SEQUENCE</scope>
</reference>
<name>W8CAL0_CERCA</name>
<feature type="region of interest" description="Disordered" evidence="1">
    <location>
        <begin position="1"/>
        <end position="34"/>
    </location>
</feature>
<feature type="region of interest" description="Disordered" evidence="1">
    <location>
        <begin position="204"/>
        <end position="229"/>
    </location>
</feature>
<protein>
    <recommendedName>
        <fullName evidence="2">DUF4745 domain-containing protein</fullName>
    </recommendedName>
</protein>
<proteinExistence type="evidence at transcript level"/>